<dbReference type="EMBL" id="JFBT01000001">
    <property type="protein sequence ID" value="EXG80614.1"/>
    <property type="molecule type" value="Genomic_DNA"/>
</dbReference>
<reference evidence="2 3" key="1">
    <citation type="submission" date="2013-07" db="EMBL/GenBank/DDBJ databases">
        <authorList>
            <consortium name="DOE Joint Genome Institute"/>
            <person name="Eisen J."/>
            <person name="Huntemann M."/>
            <person name="Han J."/>
            <person name="Chen A."/>
            <person name="Kyrpides N."/>
            <person name="Mavromatis K."/>
            <person name="Markowitz V."/>
            <person name="Palaniappan K."/>
            <person name="Ivanova N."/>
            <person name="Schaumberg A."/>
            <person name="Pati A."/>
            <person name="Liolios K."/>
            <person name="Nordberg H.P."/>
            <person name="Cantor M.N."/>
            <person name="Hua S.X."/>
            <person name="Woyke T."/>
        </authorList>
    </citation>
    <scope>NUCLEOTIDE SEQUENCE [LARGE SCALE GENOMIC DNA]</scope>
    <source>
        <strain evidence="2 3">DSM 44712</strain>
    </source>
</reference>
<feature type="transmembrane region" description="Helical" evidence="1">
    <location>
        <begin position="137"/>
        <end position="157"/>
    </location>
</feature>
<dbReference type="OrthoDB" id="3406023at2"/>
<feature type="transmembrane region" description="Helical" evidence="1">
    <location>
        <begin position="277"/>
        <end position="295"/>
    </location>
</feature>
<feature type="transmembrane region" description="Helical" evidence="1">
    <location>
        <begin position="108"/>
        <end position="130"/>
    </location>
</feature>
<feature type="transmembrane region" description="Helical" evidence="1">
    <location>
        <begin position="212"/>
        <end position="234"/>
    </location>
</feature>
<feature type="transmembrane region" description="Helical" evidence="1">
    <location>
        <begin position="74"/>
        <end position="96"/>
    </location>
</feature>
<keyword evidence="1" id="KW-0812">Transmembrane</keyword>
<dbReference type="AlphaFoldDB" id="A0A010ZPK4"/>
<dbReference type="HOGENOM" id="CLU_971926_0_0_11"/>
<keyword evidence="3" id="KW-1185">Reference proteome</keyword>
<comment type="caution">
    <text evidence="2">The sequence shown here is derived from an EMBL/GenBank/DDBJ whole genome shotgun (WGS) entry which is preliminary data.</text>
</comment>
<keyword evidence="1" id="KW-1133">Transmembrane helix</keyword>
<keyword evidence="1" id="KW-0472">Membrane</keyword>
<feature type="transmembrane region" description="Helical" evidence="1">
    <location>
        <begin position="241"/>
        <end position="265"/>
    </location>
</feature>
<evidence type="ECO:0000313" key="3">
    <source>
        <dbReference type="Proteomes" id="UP000021053"/>
    </source>
</evidence>
<dbReference type="RefSeq" id="WP_035849578.1">
    <property type="nucleotide sequence ID" value="NZ_KK073874.1"/>
</dbReference>
<name>A0A010ZPK4_9ACTN</name>
<accession>A0A010ZPK4</accession>
<gene>
    <name evidence="2" type="ORF">CryarDRAFT_1698</name>
</gene>
<evidence type="ECO:0000313" key="2">
    <source>
        <dbReference type="EMBL" id="EXG80614.1"/>
    </source>
</evidence>
<protein>
    <submittedName>
        <fullName evidence="2">Uncharacterized protein</fullName>
    </submittedName>
</protein>
<proteinExistence type="predicted"/>
<evidence type="ECO:0000256" key="1">
    <source>
        <dbReference type="SAM" id="Phobius"/>
    </source>
</evidence>
<sequence length="301" mass="31097">MDDHALERRYARVLRLYPAAYRRDRGSELMATLLESAGDRTRPSANEVGSLLLGALRAHAGPEPRSVRSSRRTVYRVAALTLLVSAVASAPVRIAADLASGAPVNQWLFAYDVPDLVASPLVLIALVAALRGSYRTAVASAVGAAVVNASFVALTSAGASGEFLLHLGAAAMLLPLVGEAPRPASGLLRYLPLAPIVLLIADRVALGASSEVAAVLYVVGPLVLSALAALWAAVDERVAMAFGLVLLSELLLRAVVLAAFVAQAGMPTTPAEIGRQAVLAAVGPALLLSVSAVAVRRRALP</sequence>
<organism evidence="2 3">
    <name type="scientific">Cryptosporangium arvum DSM 44712</name>
    <dbReference type="NCBI Taxonomy" id="927661"/>
    <lineage>
        <taxon>Bacteria</taxon>
        <taxon>Bacillati</taxon>
        <taxon>Actinomycetota</taxon>
        <taxon>Actinomycetes</taxon>
        <taxon>Cryptosporangiales</taxon>
        <taxon>Cryptosporangiaceae</taxon>
        <taxon>Cryptosporangium</taxon>
    </lineage>
</organism>
<dbReference type="Proteomes" id="UP000021053">
    <property type="component" value="Unassembled WGS sequence"/>
</dbReference>